<keyword evidence="1" id="KW-0831">Ubiquinone biosynthesis</keyword>
<feature type="coiled-coil region" evidence="1">
    <location>
        <begin position="52"/>
        <end position="79"/>
    </location>
</feature>
<accession>A0A369UV73</accession>
<protein>
    <recommendedName>
        <fullName evidence="1">Ubiquinone biosynthesis accessory factor UbiK</fullName>
    </recommendedName>
</protein>
<gene>
    <name evidence="1" type="primary">ubiK</name>
    <name evidence="2" type="ORF">DVJ77_07440</name>
</gene>
<organism evidence="2 3">
    <name type="scientific">Dyella tabacisoli</name>
    <dbReference type="NCBI Taxonomy" id="2282381"/>
    <lineage>
        <taxon>Bacteria</taxon>
        <taxon>Pseudomonadati</taxon>
        <taxon>Pseudomonadota</taxon>
        <taxon>Gammaproteobacteria</taxon>
        <taxon>Lysobacterales</taxon>
        <taxon>Rhodanobacteraceae</taxon>
        <taxon>Dyella</taxon>
    </lineage>
</organism>
<dbReference type="EMBL" id="QQAH01000006">
    <property type="protein sequence ID" value="RDD82249.1"/>
    <property type="molecule type" value="Genomic_DNA"/>
</dbReference>
<sequence>MMDRQNIDQLAQRLVSLVPPGLAQAQQDLRTNFHDVLAQGLRRLDLVTREEFDVQSQLLARTRAKVEELERRIAELEAGATPGRA</sequence>
<dbReference type="RefSeq" id="WP_114844869.1">
    <property type="nucleotide sequence ID" value="NZ_JBHSPE010000008.1"/>
</dbReference>
<dbReference type="Proteomes" id="UP000253782">
    <property type="component" value="Unassembled WGS sequence"/>
</dbReference>
<comment type="similarity">
    <text evidence="1">Belongs to the UbiK family.</text>
</comment>
<comment type="caution">
    <text evidence="2">The sequence shown here is derived from an EMBL/GenBank/DDBJ whole genome shotgun (WGS) entry which is preliminary data.</text>
</comment>
<dbReference type="Pfam" id="PF04380">
    <property type="entry name" value="BMFP"/>
    <property type="match status" value="1"/>
</dbReference>
<evidence type="ECO:0000256" key="1">
    <source>
        <dbReference type="HAMAP-Rule" id="MF_02216"/>
    </source>
</evidence>
<dbReference type="UniPathway" id="UPA00232"/>
<reference evidence="2 3" key="1">
    <citation type="submission" date="2018-07" db="EMBL/GenBank/DDBJ databases">
        <title>Dyella tabacisoli L4-6T, whole genome shotgun sequence.</title>
        <authorList>
            <person name="Zhou X.-K."/>
            <person name="Li W.-J."/>
            <person name="Duan Y.-Q."/>
        </authorList>
    </citation>
    <scope>NUCLEOTIDE SEQUENCE [LARGE SCALE GENOMIC DNA]</scope>
    <source>
        <strain evidence="2 3">L4-6</strain>
    </source>
</reference>
<comment type="function">
    <text evidence="1">Required for efficient ubiquinone (coenzyme Q) biosynthesis. UbiK is probably an accessory factor of Ubi enzymes and facilitates ubiquinone biosynthesis by acting as an assembly factor, a targeting factor, or both.</text>
</comment>
<keyword evidence="3" id="KW-1185">Reference proteome</keyword>
<dbReference type="GO" id="GO:0006744">
    <property type="term" value="P:ubiquinone biosynthetic process"/>
    <property type="evidence" value="ECO:0007669"/>
    <property type="project" value="UniProtKB-UniRule"/>
</dbReference>
<evidence type="ECO:0000313" key="3">
    <source>
        <dbReference type="Proteomes" id="UP000253782"/>
    </source>
</evidence>
<comment type="subcellular location">
    <subcellularLocation>
        <location evidence="1">Cytoplasm</location>
    </subcellularLocation>
</comment>
<dbReference type="AlphaFoldDB" id="A0A369UV73"/>
<keyword evidence="1" id="KW-0963">Cytoplasm</keyword>
<name>A0A369UV73_9GAMM</name>
<comment type="pathway">
    <text evidence="1">Cofactor biosynthesis; ubiquinone biosynthesis.</text>
</comment>
<dbReference type="PANTHER" id="PTHR38040:SF1">
    <property type="entry name" value="UBIQUINONE BIOSYNTHESIS ACCESSORY FACTOR UBIK"/>
    <property type="match status" value="1"/>
</dbReference>
<dbReference type="GO" id="GO:0005829">
    <property type="term" value="C:cytosol"/>
    <property type="evidence" value="ECO:0007669"/>
    <property type="project" value="TreeGrafter"/>
</dbReference>
<dbReference type="OrthoDB" id="5297354at2"/>
<keyword evidence="1" id="KW-0175">Coiled coil</keyword>
<dbReference type="HAMAP" id="MF_02216">
    <property type="entry name" value="UbiK"/>
    <property type="match status" value="1"/>
</dbReference>
<dbReference type="PANTHER" id="PTHR38040">
    <property type="entry name" value="UBIQUINONE BIOSYNTHESIS ACCESSORY FACTOR UBIK"/>
    <property type="match status" value="1"/>
</dbReference>
<proteinExistence type="inferred from homology"/>
<dbReference type="InterPro" id="IPR007475">
    <property type="entry name" value="UbiK"/>
</dbReference>
<evidence type="ECO:0000313" key="2">
    <source>
        <dbReference type="EMBL" id="RDD82249.1"/>
    </source>
</evidence>